<name>A0A4U8W951_9FLAO</name>
<protein>
    <submittedName>
        <fullName evidence="1">Uncharacterized protein</fullName>
    </submittedName>
</protein>
<evidence type="ECO:0000313" key="2">
    <source>
        <dbReference type="Proteomes" id="UP000290013"/>
    </source>
</evidence>
<dbReference type="EMBL" id="LR215974">
    <property type="protein sequence ID" value="VFB02777.1"/>
    <property type="molecule type" value="Genomic_DNA"/>
</dbReference>
<proteinExistence type="predicted"/>
<accession>A0A4U8W951</accession>
<gene>
    <name evidence="1" type="ORF">NCTC12078_00758</name>
</gene>
<dbReference type="KEGG" id="ctai:NCTC12078_00758"/>
<organism evidence="1 2">
    <name type="scientific">Chryseobacterium taihuense</name>
    <dbReference type="NCBI Taxonomy" id="1141221"/>
    <lineage>
        <taxon>Bacteria</taxon>
        <taxon>Pseudomonadati</taxon>
        <taxon>Bacteroidota</taxon>
        <taxon>Flavobacteriia</taxon>
        <taxon>Flavobacteriales</taxon>
        <taxon>Weeksellaceae</taxon>
        <taxon>Chryseobacterium group</taxon>
        <taxon>Chryseobacterium</taxon>
    </lineage>
</organism>
<evidence type="ECO:0000313" key="1">
    <source>
        <dbReference type="EMBL" id="VFB02777.1"/>
    </source>
</evidence>
<dbReference type="AlphaFoldDB" id="A0A4U8W951"/>
<sequence>MEITFELKKEFIDNTSLIQNVRVLYKKRKVVEGKPAVITHDPFEVTIYNLDNKDDDNTSHIIDFESAVEIALIFPDESIKVFKDE</sequence>
<reference evidence="1 2" key="1">
    <citation type="submission" date="2019-02" db="EMBL/GenBank/DDBJ databases">
        <authorList>
            <consortium name="Pathogen Informatics"/>
        </authorList>
    </citation>
    <scope>NUCLEOTIDE SEQUENCE [LARGE SCALE GENOMIC DNA]</scope>
    <source>
        <strain evidence="1 2">3012STDY6944375</strain>
    </source>
</reference>
<dbReference type="Proteomes" id="UP000290013">
    <property type="component" value="Chromosome"/>
</dbReference>
<dbReference type="RefSeq" id="WP_130913535.1">
    <property type="nucleotide sequence ID" value="NZ_LR215974.1"/>
</dbReference>